<feature type="non-terminal residue" evidence="1">
    <location>
        <position position="165"/>
    </location>
</feature>
<accession>X1IFV8</accession>
<sequence length="165" mass="18166">PHFVNSTNTRFGDIISGQLPDDLKVLRGELPNTDYTVCATSTPQETGVNRNGHQALRRGETYATIASQVADFDFPKKQIDDAYRDTFYHDLHCWGMAHPGGAAMDACVAEKSMYAFRTLALGLDVEMKAVNRIADEIRSAPGNFLTVFNPLGHARSEVVTAPLHE</sequence>
<organism evidence="1">
    <name type="scientific">marine sediment metagenome</name>
    <dbReference type="NCBI Taxonomy" id="412755"/>
    <lineage>
        <taxon>unclassified sequences</taxon>
        <taxon>metagenomes</taxon>
        <taxon>ecological metagenomes</taxon>
    </lineage>
</organism>
<evidence type="ECO:0000313" key="1">
    <source>
        <dbReference type="EMBL" id="GAH80592.1"/>
    </source>
</evidence>
<feature type="non-terminal residue" evidence="1">
    <location>
        <position position="1"/>
    </location>
</feature>
<name>X1IFV8_9ZZZZ</name>
<reference evidence="1" key="1">
    <citation type="journal article" date="2014" name="Front. Microbiol.">
        <title>High frequency of phylogenetically diverse reductive dehalogenase-homologous genes in deep subseafloor sedimentary metagenomes.</title>
        <authorList>
            <person name="Kawai M."/>
            <person name="Futagami T."/>
            <person name="Toyoda A."/>
            <person name="Takaki Y."/>
            <person name="Nishi S."/>
            <person name="Hori S."/>
            <person name="Arai W."/>
            <person name="Tsubouchi T."/>
            <person name="Morono Y."/>
            <person name="Uchiyama I."/>
            <person name="Ito T."/>
            <person name="Fujiyama A."/>
            <person name="Inagaki F."/>
            <person name="Takami H."/>
        </authorList>
    </citation>
    <scope>NUCLEOTIDE SEQUENCE</scope>
    <source>
        <strain evidence="1">Expedition CK06-06</strain>
    </source>
</reference>
<gene>
    <name evidence="1" type="ORF">S03H2_68106</name>
</gene>
<protein>
    <submittedName>
        <fullName evidence="1">Uncharacterized protein</fullName>
    </submittedName>
</protein>
<dbReference type="AlphaFoldDB" id="X1IFV8"/>
<dbReference type="EMBL" id="BARU01044719">
    <property type="protein sequence ID" value="GAH80592.1"/>
    <property type="molecule type" value="Genomic_DNA"/>
</dbReference>
<comment type="caution">
    <text evidence="1">The sequence shown here is derived from an EMBL/GenBank/DDBJ whole genome shotgun (WGS) entry which is preliminary data.</text>
</comment>
<proteinExistence type="predicted"/>